<dbReference type="PANTHER" id="PTHR31987:SF1">
    <property type="entry name" value="GLUTAMINASE A"/>
    <property type="match status" value="1"/>
</dbReference>
<dbReference type="PANTHER" id="PTHR31987">
    <property type="entry name" value="GLUTAMINASE A-RELATED"/>
    <property type="match status" value="1"/>
</dbReference>
<dbReference type="AlphaFoldDB" id="A0A166VPU5"/>
<dbReference type="InterPro" id="IPR008928">
    <property type="entry name" value="6-hairpin_glycosidase_sf"/>
</dbReference>
<dbReference type="GO" id="GO:0005975">
    <property type="term" value="P:carbohydrate metabolic process"/>
    <property type="evidence" value="ECO:0007669"/>
    <property type="project" value="InterPro"/>
</dbReference>
<dbReference type="InterPro" id="IPR033433">
    <property type="entry name" value="GtaA_N"/>
</dbReference>
<dbReference type="EMBL" id="KV417484">
    <property type="protein sequence ID" value="KZP32941.1"/>
    <property type="molecule type" value="Genomic_DNA"/>
</dbReference>
<reference evidence="4" key="1">
    <citation type="journal article" date="2016" name="Mol. Biol. Evol.">
        <title>Comparative Genomics of Early-Diverging Mushroom-Forming Fungi Provides Insights into the Origins of Lignocellulose Decay Capabilities.</title>
        <authorList>
            <person name="Nagy L.G."/>
            <person name="Riley R."/>
            <person name="Tritt A."/>
            <person name="Adam C."/>
            <person name="Daum C."/>
            <person name="Floudas D."/>
            <person name="Sun H."/>
            <person name="Yadav J.S."/>
            <person name="Pangilinan J."/>
            <person name="Larsson K.H."/>
            <person name="Matsuura K."/>
            <person name="Barry K."/>
            <person name="Labutti K."/>
            <person name="Kuo R."/>
            <person name="Ohm R.A."/>
            <person name="Bhattacharya S.S."/>
            <person name="Shirouzu T."/>
            <person name="Yoshinaga Y."/>
            <person name="Martin F.M."/>
            <person name="Grigoriev I.V."/>
            <person name="Hibbett D.S."/>
        </authorList>
    </citation>
    <scope>NUCLEOTIDE SEQUENCE [LARGE SCALE GENOMIC DNA]</scope>
    <source>
        <strain evidence="4">CBS 109695</strain>
    </source>
</reference>
<dbReference type="InterPro" id="IPR052743">
    <property type="entry name" value="Glutaminase_GtaA"/>
</dbReference>
<accession>A0A166VPU5</accession>
<gene>
    <name evidence="4" type="ORF">FIBSPDRAFT_1036555</name>
</gene>
<dbReference type="InterPro" id="IPR032514">
    <property type="entry name" value="GtaA_central"/>
</dbReference>
<feature type="chain" id="PRO_5007881320" evidence="1">
    <location>
        <begin position="20"/>
        <end position="697"/>
    </location>
</feature>
<name>A0A166VPU5_9AGAM</name>
<proteinExistence type="predicted"/>
<dbReference type="SUPFAM" id="SSF48208">
    <property type="entry name" value="Six-hairpin glycosidases"/>
    <property type="match status" value="1"/>
</dbReference>
<feature type="signal peptide" evidence="1">
    <location>
        <begin position="1"/>
        <end position="19"/>
    </location>
</feature>
<sequence>MLAFNLLSIASALSSSAYGYSWKATPFNPASIPLAVRSPYLSAWLPQYNGAALNDVWPEFWAGATLGWVGYVNVDGTVYSWLGAPNTTGTTKANQTSMTFTSTQSTFVLTAGPVDLTVNFLSPVDATDLVKQSLPFSYLAVSAAANDGAAHAVKLYTDISAEWVSGDASLTTNWTTTTGDIITHQAQLESPSIFGEVNDQTQYGTTYYSTSSSNGTTYQTGQDQVVRAQFISNGTLGNTLDTNFRAINDDWPVFGFAKDLGNVTDATDAAVFSIGLVRDPAIQYIIADGVIQDRSLCFWSAYKTVADAISDFLGGYSAALSTANTFDAKVQSDASAISDDYAAIVALSIRQAMGGIELTISKNSDGSWNTNDTLVFLKEISSDGNINTVDVIFPSWPALLYTNPLLGKYLLTGLFAYQATGQYPNAWSAHDLGAHYPNATGENAGTDEAMPVEECGNMLIMTLSYAQKTGDLSLLTTYKSLLDQWTQYLISDSLIPAGQLSTDDFAGVLANQTNLAIKGIVGIGAMAQIANLTGDTATATNYSGIAAKYMTEFQTLASSGADHLTLSYNNDSSWGLTYNMFGDKLLGLNLFPDSLYESQTAWYSTVMTPYGVPLDTRHTYTKSDWQMWTAAIMTNTTVRDEFISGLYHFAQDGASNLPFADWYETSNGTVENIVSTGEIEGFRARPVAGGHLALLLL</sequence>
<evidence type="ECO:0000313" key="4">
    <source>
        <dbReference type="EMBL" id="KZP32941.1"/>
    </source>
</evidence>
<feature type="domain" description="Glutaminase A central" evidence="2">
    <location>
        <begin position="338"/>
        <end position="695"/>
    </location>
</feature>
<protein>
    <submittedName>
        <fullName evidence="4">DUF1793-domain-containing protein</fullName>
    </submittedName>
</protein>
<dbReference type="STRING" id="436010.A0A166VPU5"/>
<evidence type="ECO:0000256" key="1">
    <source>
        <dbReference type="SAM" id="SignalP"/>
    </source>
</evidence>
<keyword evidence="1" id="KW-0732">Signal</keyword>
<dbReference type="Pfam" id="PF16335">
    <property type="entry name" value="GtaA_6_Hairpin"/>
    <property type="match status" value="1"/>
</dbReference>
<dbReference type="Pfam" id="PF17168">
    <property type="entry name" value="DUF5127"/>
    <property type="match status" value="1"/>
</dbReference>
<feature type="domain" description="Glutaminase A N-terminal" evidence="3">
    <location>
        <begin position="103"/>
        <end position="333"/>
    </location>
</feature>
<evidence type="ECO:0000259" key="3">
    <source>
        <dbReference type="Pfam" id="PF17168"/>
    </source>
</evidence>
<evidence type="ECO:0000259" key="2">
    <source>
        <dbReference type="Pfam" id="PF16335"/>
    </source>
</evidence>
<organism evidence="4">
    <name type="scientific">Athelia psychrophila</name>
    <dbReference type="NCBI Taxonomy" id="1759441"/>
    <lineage>
        <taxon>Eukaryota</taxon>
        <taxon>Fungi</taxon>
        <taxon>Dikarya</taxon>
        <taxon>Basidiomycota</taxon>
        <taxon>Agaricomycotina</taxon>
        <taxon>Agaricomycetes</taxon>
        <taxon>Agaricomycetidae</taxon>
        <taxon>Atheliales</taxon>
        <taxon>Atheliaceae</taxon>
        <taxon>Athelia</taxon>
    </lineage>
</organism>
<dbReference type="OrthoDB" id="3918848at2759"/>